<name>A0A1R3ISE6_9ROSI</name>
<gene>
    <name evidence="1" type="ORF">COLO4_21598</name>
</gene>
<dbReference type="InterPro" id="IPR004320">
    <property type="entry name" value="BPS1_pln"/>
</dbReference>
<dbReference type="AlphaFoldDB" id="A0A1R3ISE6"/>
<dbReference type="PANTHER" id="PTHR33070:SF115">
    <property type="entry name" value="T23E18.15"/>
    <property type="match status" value="1"/>
</dbReference>
<evidence type="ECO:0000313" key="1">
    <source>
        <dbReference type="EMBL" id="OMO85494.1"/>
    </source>
</evidence>
<dbReference type="Pfam" id="PF03087">
    <property type="entry name" value="BPS1"/>
    <property type="match status" value="1"/>
</dbReference>
<dbReference type="STRING" id="93759.A0A1R3ISE6"/>
<organism evidence="1 2">
    <name type="scientific">Corchorus olitorius</name>
    <dbReference type="NCBI Taxonomy" id="93759"/>
    <lineage>
        <taxon>Eukaryota</taxon>
        <taxon>Viridiplantae</taxon>
        <taxon>Streptophyta</taxon>
        <taxon>Embryophyta</taxon>
        <taxon>Tracheophyta</taxon>
        <taxon>Spermatophyta</taxon>
        <taxon>Magnoliopsida</taxon>
        <taxon>eudicotyledons</taxon>
        <taxon>Gunneridae</taxon>
        <taxon>Pentapetalae</taxon>
        <taxon>rosids</taxon>
        <taxon>malvids</taxon>
        <taxon>Malvales</taxon>
        <taxon>Malvaceae</taxon>
        <taxon>Grewioideae</taxon>
        <taxon>Apeibeae</taxon>
        <taxon>Corchorus</taxon>
    </lineage>
</organism>
<dbReference type="GO" id="GO:0048367">
    <property type="term" value="P:shoot system development"/>
    <property type="evidence" value="ECO:0007669"/>
    <property type="project" value="InterPro"/>
</dbReference>
<dbReference type="Proteomes" id="UP000187203">
    <property type="component" value="Unassembled WGS sequence"/>
</dbReference>
<reference evidence="2" key="1">
    <citation type="submission" date="2013-09" db="EMBL/GenBank/DDBJ databases">
        <title>Corchorus olitorius genome sequencing.</title>
        <authorList>
            <person name="Alam M."/>
            <person name="Haque M.S."/>
            <person name="Islam M.S."/>
            <person name="Emdad E.M."/>
            <person name="Islam M.M."/>
            <person name="Ahmed B."/>
            <person name="Halim A."/>
            <person name="Hossen Q.M.M."/>
            <person name="Hossain M.Z."/>
            <person name="Ahmed R."/>
            <person name="Khan M.M."/>
            <person name="Islam R."/>
            <person name="Rashid M.M."/>
            <person name="Khan S.A."/>
            <person name="Rahman M.S."/>
            <person name="Alam M."/>
            <person name="Yahiya A.S."/>
            <person name="Khan M.S."/>
            <person name="Azam M.S."/>
            <person name="Haque T."/>
            <person name="Lashkar M.Z.H."/>
            <person name="Akhand A.I."/>
            <person name="Morshed G."/>
            <person name="Roy S."/>
            <person name="Uddin K.S."/>
            <person name="Rabeya T."/>
            <person name="Hossain A.S."/>
            <person name="Chowdhury A."/>
            <person name="Snigdha A.R."/>
            <person name="Mortoza M.S."/>
            <person name="Matin S.A."/>
            <person name="Hoque S.M.E."/>
            <person name="Islam M.K."/>
            <person name="Roy D.K."/>
            <person name="Haider R."/>
            <person name="Moosa M.M."/>
            <person name="Elias S.M."/>
            <person name="Hasan A.M."/>
            <person name="Jahan S."/>
            <person name="Shafiuddin M."/>
            <person name="Mahmood N."/>
            <person name="Shommy N.S."/>
        </authorList>
    </citation>
    <scope>NUCLEOTIDE SEQUENCE [LARGE SCALE GENOMIC DNA]</scope>
    <source>
        <strain evidence="2">cv. O-4</strain>
    </source>
</reference>
<keyword evidence="2" id="KW-1185">Reference proteome</keyword>
<dbReference type="EMBL" id="AWUE01017704">
    <property type="protein sequence ID" value="OMO85494.1"/>
    <property type="molecule type" value="Genomic_DNA"/>
</dbReference>
<comment type="caution">
    <text evidence="1">The sequence shown here is derived from an EMBL/GenBank/DDBJ whole genome shotgun (WGS) entry which is preliminary data.</text>
</comment>
<protein>
    <submittedName>
        <fullName evidence="1">Uncharacterized protein</fullName>
    </submittedName>
</protein>
<accession>A0A1R3ISE6</accession>
<dbReference type="GO" id="GO:0048364">
    <property type="term" value="P:root development"/>
    <property type="evidence" value="ECO:0007669"/>
    <property type="project" value="InterPro"/>
</dbReference>
<evidence type="ECO:0000313" key="2">
    <source>
        <dbReference type="Proteomes" id="UP000187203"/>
    </source>
</evidence>
<proteinExistence type="predicted"/>
<dbReference type="OrthoDB" id="1701699at2759"/>
<dbReference type="PANTHER" id="PTHR33070">
    <property type="entry name" value="OS06G0725500 PROTEIN"/>
    <property type="match status" value="1"/>
</dbReference>
<sequence length="286" mass="31745">MEAFITTMKANNLHARSNSLASKSHPLVSDVEDQLRRLKASEATTSSPSIVGQNLAALKDLHESADNLLQLGYFTQKSFSKEGHGKYVEDMLDGSVRLLDICSSSKDALSQIKTCIHGLESSLRRRNACEFSLATEIRNYFISRKQVNKMVCKCFGNVKRMQKQRNAAIIDNDHDFVALVSLLKEVEEVSLTVFESLLSFVCSPKSKATNWSLVSKLIQSKPVSCEIDGALEDLLKTKPGKSFDVTQGLKALKDLGSTIEELEDGMESVFRCLIKTRVSLLNIVNH</sequence>